<evidence type="ECO:0000256" key="10">
    <source>
        <dbReference type="SAM" id="MobiDB-lite"/>
    </source>
</evidence>
<keyword evidence="3" id="KW-0677">Repeat</keyword>
<comment type="similarity">
    <text evidence="7">Belongs to the PRPF40 family.</text>
</comment>
<comment type="subcellular location">
    <subcellularLocation>
        <location evidence="1">Nucleus</location>
    </subcellularLocation>
</comment>
<evidence type="ECO:0000256" key="6">
    <source>
        <dbReference type="ARBA" id="ARBA00056384"/>
    </source>
</evidence>
<feature type="coiled-coil region" evidence="9">
    <location>
        <begin position="349"/>
        <end position="379"/>
    </location>
</feature>
<evidence type="ECO:0000313" key="13">
    <source>
        <dbReference type="Proteomes" id="UP000232323"/>
    </source>
</evidence>
<dbReference type="GO" id="GO:0070063">
    <property type="term" value="F:RNA polymerase binding"/>
    <property type="evidence" value="ECO:0007669"/>
    <property type="project" value="UniProtKB-ARBA"/>
</dbReference>
<dbReference type="GO" id="GO:0045292">
    <property type="term" value="P:mRNA cis splicing, via spliceosome"/>
    <property type="evidence" value="ECO:0007669"/>
    <property type="project" value="InterPro"/>
</dbReference>
<dbReference type="InterPro" id="IPR002713">
    <property type="entry name" value="FF_domain"/>
</dbReference>
<protein>
    <recommendedName>
        <fullName evidence="11">FF domain-containing protein</fullName>
    </recommendedName>
</protein>
<sequence length="551" mass="65959">MMHLPTSSQQLILLVTQDSKTAAPAVEVDMSKYQYATKEDVLLKVGDVFVGEKEVIDRLASLLYLLAEAKTAFKELLASVKCHSEWTWEHALKLIVNDPRYGALKSLGEKKQCFNEYIIQRRNEEKEEERKRIKQAREDFLQLIMDSTEVKLTHSYRRAKEIFEDEPRWKAEAKTAFKELLASVKCHSEWTWEHALKLIVNDPRYGALKSLGEKKQCFNEYIIQRRNEEKEEERKRIKQAREDFLQLIMDSTEVKLTHSYRRAKEIFEDEPRWKAVPEREREELFHEGQKEKDRREKEEKKADKKRKAQAFRELLESISTIQFGTEWRKVAKKLEGEEVFEALDKVDRLEVYQEYMKELERKEREEKEREREIKRRQDRIARDNFKALLLKHRSQGLINVKTRWREYSKHVVDEEEYKAVEQCSPGSSRPKELFEYLIEDIEKEYEAAKLGGEEGKPIFEEHIVKLKKKAEKRREEEEAAGSDDDGKRRRDSDDDSHRKHKKKSSRKHDRSDDEDDEDRKSRKKKHKEKKDRRDKDKDRDRSRSRAPEDAD</sequence>
<evidence type="ECO:0000256" key="2">
    <source>
        <dbReference type="ARBA" id="ARBA00022664"/>
    </source>
</evidence>
<dbReference type="SUPFAM" id="SSF81698">
    <property type="entry name" value="FF domain"/>
    <property type="match status" value="6"/>
</dbReference>
<evidence type="ECO:0000313" key="12">
    <source>
        <dbReference type="EMBL" id="GAX86158.1"/>
    </source>
</evidence>
<dbReference type="GO" id="GO:0005685">
    <property type="term" value="C:U1 snRNP"/>
    <property type="evidence" value="ECO:0007669"/>
    <property type="project" value="TreeGrafter"/>
</dbReference>
<dbReference type="Proteomes" id="UP000232323">
    <property type="component" value="Unassembled WGS sequence"/>
</dbReference>
<evidence type="ECO:0000256" key="9">
    <source>
        <dbReference type="SAM" id="Coils"/>
    </source>
</evidence>
<evidence type="ECO:0000256" key="4">
    <source>
        <dbReference type="ARBA" id="ARBA00023187"/>
    </source>
</evidence>
<evidence type="ECO:0000256" key="8">
    <source>
        <dbReference type="ARBA" id="ARBA00064817"/>
    </source>
</evidence>
<dbReference type="AlphaFoldDB" id="A0A250XSX5"/>
<dbReference type="SMART" id="SM00441">
    <property type="entry name" value="FF"/>
    <property type="match status" value="5"/>
</dbReference>
<dbReference type="Gene3D" id="1.10.10.440">
    <property type="entry name" value="FF domain"/>
    <property type="match status" value="6"/>
</dbReference>
<keyword evidence="2" id="KW-0507">mRNA processing</keyword>
<feature type="domain" description="FF" evidence="11">
    <location>
        <begin position="377"/>
        <end position="440"/>
    </location>
</feature>
<feature type="compositionally biased region" description="Basic residues" evidence="10">
    <location>
        <begin position="498"/>
        <end position="508"/>
    </location>
</feature>
<accession>A0A250XSX5</accession>
<keyword evidence="9" id="KW-0175">Coiled coil</keyword>
<evidence type="ECO:0000256" key="1">
    <source>
        <dbReference type="ARBA" id="ARBA00004123"/>
    </source>
</evidence>
<keyword evidence="5" id="KW-0539">Nucleus</keyword>
<feature type="domain" description="FF" evidence="11">
    <location>
        <begin position="64"/>
        <end position="120"/>
    </location>
</feature>
<proteinExistence type="inferred from homology"/>
<dbReference type="OrthoDB" id="187617at2759"/>
<feature type="compositionally biased region" description="Basic and acidic residues" evidence="10">
    <location>
        <begin position="484"/>
        <end position="497"/>
    </location>
</feature>
<dbReference type="GO" id="GO:0003723">
    <property type="term" value="F:RNA binding"/>
    <property type="evidence" value="ECO:0007669"/>
    <property type="project" value="TreeGrafter"/>
</dbReference>
<feature type="domain" description="FF" evidence="11">
    <location>
        <begin position="170"/>
        <end position="224"/>
    </location>
</feature>
<feature type="compositionally biased region" description="Basic and acidic residues" evidence="10">
    <location>
        <begin position="278"/>
        <end position="302"/>
    </location>
</feature>
<organism evidence="12 13">
    <name type="scientific">Chlamydomonas eustigma</name>
    <dbReference type="NCBI Taxonomy" id="1157962"/>
    <lineage>
        <taxon>Eukaryota</taxon>
        <taxon>Viridiplantae</taxon>
        <taxon>Chlorophyta</taxon>
        <taxon>core chlorophytes</taxon>
        <taxon>Chlorophyceae</taxon>
        <taxon>CS clade</taxon>
        <taxon>Chlamydomonadales</taxon>
        <taxon>Chlamydomonadaceae</taxon>
        <taxon>Chlamydomonas</taxon>
    </lineage>
</organism>
<keyword evidence="4" id="KW-0508">mRNA splicing</keyword>
<feature type="domain" description="FF" evidence="11">
    <location>
        <begin position="304"/>
        <end position="358"/>
    </location>
</feature>
<dbReference type="InterPro" id="IPR039726">
    <property type="entry name" value="Prp40-like"/>
</dbReference>
<evidence type="ECO:0000256" key="3">
    <source>
        <dbReference type="ARBA" id="ARBA00022737"/>
    </source>
</evidence>
<dbReference type="PANTHER" id="PTHR11864">
    <property type="entry name" value="PRE-MRNA-PROCESSING PROTEIN PRP40"/>
    <property type="match status" value="1"/>
</dbReference>
<feature type="region of interest" description="Disordered" evidence="10">
    <location>
        <begin position="278"/>
        <end position="304"/>
    </location>
</feature>
<feature type="compositionally biased region" description="Basic and acidic residues" evidence="10">
    <location>
        <begin position="531"/>
        <end position="551"/>
    </location>
</feature>
<dbReference type="Pfam" id="PF01846">
    <property type="entry name" value="FF"/>
    <property type="match status" value="5"/>
</dbReference>
<evidence type="ECO:0000259" key="11">
    <source>
        <dbReference type="PROSITE" id="PS51676"/>
    </source>
</evidence>
<gene>
    <name evidence="12" type="ORF">CEUSTIGMA_g13571.t1</name>
</gene>
<feature type="region of interest" description="Disordered" evidence="10">
    <location>
        <begin position="467"/>
        <end position="551"/>
    </location>
</feature>
<dbReference type="InterPro" id="IPR036517">
    <property type="entry name" value="FF_domain_sf"/>
</dbReference>
<dbReference type="STRING" id="1157962.A0A250XSX5"/>
<dbReference type="GO" id="GO:0071004">
    <property type="term" value="C:U2-type prespliceosome"/>
    <property type="evidence" value="ECO:0007669"/>
    <property type="project" value="TreeGrafter"/>
</dbReference>
<evidence type="ECO:0000256" key="5">
    <source>
        <dbReference type="ARBA" id="ARBA00023242"/>
    </source>
</evidence>
<feature type="compositionally biased region" description="Basic residues" evidence="10">
    <location>
        <begin position="521"/>
        <end position="530"/>
    </location>
</feature>
<dbReference type="EMBL" id="BEGY01000235">
    <property type="protein sequence ID" value="GAX86158.1"/>
    <property type="molecule type" value="Genomic_DNA"/>
</dbReference>
<comment type="caution">
    <text evidence="12">The sequence shown here is derived from an EMBL/GenBank/DDBJ whole genome shotgun (WGS) entry which is preliminary data.</text>
</comment>
<comment type="function">
    <text evidence="6">Binds the phosphorylated C-terminal domain (CTD) of the largest subunit of RNA polymerase II and functions as a scaffold for RNA processing machineries. May be involved in pre-mRNA splicing.</text>
</comment>
<dbReference type="FunFam" id="1.10.10.440:FF:000013">
    <property type="entry name" value="pre-mRNA-processing protein 40A isoform X1"/>
    <property type="match status" value="2"/>
</dbReference>
<dbReference type="PANTHER" id="PTHR11864:SF0">
    <property type="entry name" value="PRP40 PRE-MRNA PROCESSING FACTOR 40 HOMOLOG A (YEAST)"/>
    <property type="match status" value="1"/>
</dbReference>
<reference evidence="12 13" key="1">
    <citation type="submission" date="2017-08" db="EMBL/GenBank/DDBJ databases">
        <title>Acidophilic green algal genome provides insights into adaptation to an acidic environment.</title>
        <authorList>
            <person name="Hirooka S."/>
            <person name="Hirose Y."/>
            <person name="Kanesaki Y."/>
            <person name="Higuchi S."/>
            <person name="Fujiwara T."/>
            <person name="Onuma R."/>
            <person name="Era A."/>
            <person name="Ohbayashi R."/>
            <person name="Uzuka A."/>
            <person name="Nozaki H."/>
            <person name="Yoshikawa H."/>
            <person name="Miyagishima S.Y."/>
        </authorList>
    </citation>
    <scope>NUCLEOTIDE SEQUENCE [LARGE SCALE GENOMIC DNA]</scope>
    <source>
        <strain evidence="12 13">NIES-2499</strain>
    </source>
</reference>
<name>A0A250XSX5_9CHLO</name>
<feature type="domain" description="FF" evidence="11">
    <location>
        <begin position="236"/>
        <end position="291"/>
    </location>
</feature>
<keyword evidence="13" id="KW-1185">Reference proteome</keyword>
<dbReference type="PROSITE" id="PS51676">
    <property type="entry name" value="FF"/>
    <property type="match status" value="5"/>
</dbReference>
<comment type="subunit">
    <text evidence="8">Interacts (via the WW domains) with the phosphorylated C-terminal domain of NRPB1 (via CTD domain).</text>
</comment>
<evidence type="ECO:0000256" key="7">
    <source>
        <dbReference type="ARBA" id="ARBA00061317"/>
    </source>
</evidence>